<evidence type="ECO:0000259" key="1">
    <source>
        <dbReference type="PROSITE" id="PS50021"/>
    </source>
</evidence>
<evidence type="ECO:0000313" key="2">
    <source>
        <dbReference type="EMBL" id="KAA8542704.1"/>
    </source>
</evidence>
<keyword evidence="3" id="KW-1185">Reference proteome</keyword>
<gene>
    <name evidence="2" type="ORF">F0562_023797</name>
</gene>
<dbReference type="OrthoDB" id="3176171at2759"/>
<protein>
    <recommendedName>
        <fullName evidence="1">Calponin-homology (CH) domain-containing protein</fullName>
    </recommendedName>
</protein>
<dbReference type="Gene3D" id="1.10.418.10">
    <property type="entry name" value="Calponin-like domain"/>
    <property type="match status" value="1"/>
</dbReference>
<dbReference type="InterPro" id="IPR036872">
    <property type="entry name" value="CH_dom_sf"/>
</dbReference>
<dbReference type="Pfam" id="PF00307">
    <property type="entry name" value="CH"/>
    <property type="match status" value="1"/>
</dbReference>
<reference evidence="2 3" key="1">
    <citation type="submission" date="2019-09" db="EMBL/GenBank/DDBJ databases">
        <title>A chromosome-level genome assembly of the Chinese tupelo Nyssa sinensis.</title>
        <authorList>
            <person name="Yang X."/>
            <person name="Kang M."/>
            <person name="Yang Y."/>
            <person name="Xiong H."/>
            <person name="Wang M."/>
            <person name="Zhang Z."/>
            <person name="Wang Z."/>
            <person name="Wu H."/>
            <person name="Ma T."/>
            <person name="Liu J."/>
            <person name="Xi Z."/>
        </authorList>
    </citation>
    <scope>NUCLEOTIDE SEQUENCE [LARGE SCALE GENOMIC DNA]</scope>
    <source>
        <strain evidence="2">J267</strain>
        <tissue evidence="2">Leaf</tissue>
    </source>
</reference>
<accession>A0A5J5BJ07</accession>
<dbReference type="EMBL" id="CM018035">
    <property type="protein sequence ID" value="KAA8542704.1"/>
    <property type="molecule type" value="Genomic_DNA"/>
</dbReference>
<name>A0A5J5BJ07_9ASTE</name>
<dbReference type="SUPFAM" id="SSF47576">
    <property type="entry name" value="Calponin-homology domain, CH-domain"/>
    <property type="match status" value="1"/>
</dbReference>
<dbReference type="Proteomes" id="UP000325577">
    <property type="component" value="Linkage Group LG12"/>
</dbReference>
<dbReference type="SMART" id="SM00033">
    <property type="entry name" value="CH"/>
    <property type="match status" value="1"/>
</dbReference>
<dbReference type="PROSITE" id="PS50021">
    <property type="entry name" value="CH"/>
    <property type="match status" value="1"/>
</dbReference>
<evidence type="ECO:0000313" key="3">
    <source>
        <dbReference type="Proteomes" id="UP000325577"/>
    </source>
</evidence>
<organism evidence="2 3">
    <name type="scientific">Nyssa sinensis</name>
    <dbReference type="NCBI Taxonomy" id="561372"/>
    <lineage>
        <taxon>Eukaryota</taxon>
        <taxon>Viridiplantae</taxon>
        <taxon>Streptophyta</taxon>
        <taxon>Embryophyta</taxon>
        <taxon>Tracheophyta</taxon>
        <taxon>Spermatophyta</taxon>
        <taxon>Magnoliopsida</taxon>
        <taxon>eudicotyledons</taxon>
        <taxon>Gunneridae</taxon>
        <taxon>Pentapetalae</taxon>
        <taxon>asterids</taxon>
        <taxon>Cornales</taxon>
        <taxon>Nyssaceae</taxon>
        <taxon>Nyssa</taxon>
    </lineage>
</organism>
<dbReference type="AlphaFoldDB" id="A0A5J5BJ07"/>
<feature type="domain" description="Calponin-homology (CH)" evidence="1">
    <location>
        <begin position="94"/>
        <end position="199"/>
    </location>
</feature>
<sequence length="235" mass="26510">MERWFINQIDNSEDDGDFTLLPLLVRLYLQPINEDDISQISGEDGVQIDALARHFILNHIMDHQAKECKSLNSSIVSVNDVYEPTVNSNGENEDKQRATLVEWLNSILPNLNLQAKASEEELRACLIDGTVLCRVLNKLRPGSVTECGGSSEPCLENVRRFLVAMDKMRMPRFQVSDLEKNAPTQSLLSVVNGILDESIERKNGEIPHQNNLFKAREEKHQSRIRVLEALATGTT</sequence>
<dbReference type="InterPro" id="IPR001715">
    <property type="entry name" value="CH_dom"/>
</dbReference>
<proteinExistence type="predicted"/>